<dbReference type="InterPro" id="IPR036866">
    <property type="entry name" value="RibonucZ/Hydroxyglut_hydro"/>
</dbReference>
<evidence type="ECO:0000313" key="9">
    <source>
        <dbReference type="Proteomes" id="UP000321820"/>
    </source>
</evidence>
<proteinExistence type="inferred from homology"/>
<evidence type="ECO:0000256" key="3">
    <source>
        <dbReference type="ARBA" id="ARBA00015084"/>
    </source>
</evidence>
<dbReference type="UniPathway" id="UPA00539"/>
<evidence type="ECO:0000259" key="7">
    <source>
        <dbReference type="Pfam" id="PF12706"/>
    </source>
</evidence>
<keyword evidence="5 6" id="KW-0884">PQQ biosynthesis</keyword>
<dbReference type="SUPFAM" id="SSF56281">
    <property type="entry name" value="Metallo-hydrolase/oxidoreductase"/>
    <property type="match status" value="1"/>
</dbReference>
<dbReference type="InterPro" id="IPR011842">
    <property type="entry name" value="PQQ_synth_PqqB"/>
</dbReference>
<reference evidence="8 9" key="1">
    <citation type="submission" date="2019-08" db="EMBL/GenBank/DDBJ databases">
        <title>Complete genome sequence of Terriglobus albidus strain ORNL.</title>
        <authorList>
            <person name="Podar M."/>
        </authorList>
    </citation>
    <scope>NUCLEOTIDE SEQUENCE [LARGE SCALE GENOMIC DNA]</scope>
    <source>
        <strain evidence="8 9">ORNL</strain>
    </source>
</reference>
<evidence type="ECO:0000256" key="1">
    <source>
        <dbReference type="ARBA" id="ARBA00004886"/>
    </source>
</evidence>
<dbReference type="OrthoDB" id="9800940at2"/>
<organism evidence="8 9">
    <name type="scientific">Terriglobus albidus</name>
    <dbReference type="NCBI Taxonomy" id="1592106"/>
    <lineage>
        <taxon>Bacteria</taxon>
        <taxon>Pseudomonadati</taxon>
        <taxon>Acidobacteriota</taxon>
        <taxon>Terriglobia</taxon>
        <taxon>Terriglobales</taxon>
        <taxon>Acidobacteriaceae</taxon>
        <taxon>Terriglobus</taxon>
    </lineage>
</organism>
<evidence type="ECO:0000256" key="6">
    <source>
        <dbReference type="HAMAP-Rule" id="MF_00653"/>
    </source>
</evidence>
<dbReference type="KEGG" id="talb:FTW19_06435"/>
<keyword evidence="9" id="KW-1185">Reference proteome</keyword>
<feature type="domain" description="Metallo-beta-lactamase" evidence="7">
    <location>
        <begin position="50"/>
        <end position="268"/>
    </location>
</feature>
<dbReference type="GO" id="GO:0018189">
    <property type="term" value="P:pyrroloquinoline quinone biosynthetic process"/>
    <property type="evidence" value="ECO:0007669"/>
    <property type="project" value="UniProtKB-UniRule"/>
</dbReference>
<evidence type="ECO:0000256" key="4">
    <source>
        <dbReference type="ARBA" id="ARBA00022448"/>
    </source>
</evidence>
<gene>
    <name evidence="6" type="primary">pqqB</name>
    <name evidence="8" type="ORF">FTW19_06435</name>
</gene>
<dbReference type="HAMAP" id="MF_00653">
    <property type="entry name" value="PQQ_syn_PqqB"/>
    <property type="match status" value="1"/>
</dbReference>
<dbReference type="InterPro" id="IPR001279">
    <property type="entry name" value="Metallo-B-lactamas"/>
</dbReference>
<dbReference type="NCBIfam" id="TIGR02108">
    <property type="entry name" value="PQQ_syn_pqqB"/>
    <property type="match status" value="1"/>
</dbReference>
<comment type="pathway">
    <text evidence="1 6">Cofactor biosynthesis; pyrroloquinoline quinone biosynthesis.</text>
</comment>
<dbReference type="Proteomes" id="UP000321820">
    <property type="component" value="Chromosome"/>
</dbReference>
<keyword evidence="4 6" id="KW-0813">Transport</keyword>
<comment type="function">
    <text evidence="6">May be involved in the transport of PQQ or its precursor to the periplasm.</text>
</comment>
<comment type="similarity">
    <text evidence="2 6">Belongs to the PqqB family.</text>
</comment>
<dbReference type="AlphaFoldDB" id="A0A5B9E7X6"/>
<dbReference type="Gene3D" id="3.60.15.10">
    <property type="entry name" value="Ribonuclease Z/Hydroxyacylglutathione hydrolase-like"/>
    <property type="match status" value="1"/>
</dbReference>
<protein>
    <recommendedName>
        <fullName evidence="3 6">Coenzyme PQQ synthesis protein B</fullName>
    </recommendedName>
    <alternativeName>
        <fullName evidence="6">Pyrroloquinoline quinone biosynthesis protein B</fullName>
    </alternativeName>
</protein>
<dbReference type="PANTHER" id="PTHR42663">
    <property type="entry name" value="HYDROLASE C777.06C-RELATED-RELATED"/>
    <property type="match status" value="1"/>
</dbReference>
<evidence type="ECO:0000256" key="2">
    <source>
        <dbReference type="ARBA" id="ARBA00008481"/>
    </source>
</evidence>
<dbReference type="PANTHER" id="PTHR42663:SF7">
    <property type="entry name" value="COENZYME PQQ SYNTHESIS PROTEIN B"/>
    <property type="match status" value="1"/>
</dbReference>
<accession>A0A5B9E7X6</accession>
<dbReference type="Pfam" id="PF12706">
    <property type="entry name" value="Lactamase_B_2"/>
    <property type="match status" value="1"/>
</dbReference>
<evidence type="ECO:0000313" key="8">
    <source>
        <dbReference type="EMBL" id="QEE27664.1"/>
    </source>
</evidence>
<evidence type="ECO:0000256" key="5">
    <source>
        <dbReference type="ARBA" id="ARBA00022905"/>
    </source>
</evidence>
<name>A0A5B9E7X6_9BACT</name>
<dbReference type="EMBL" id="CP042806">
    <property type="protein sequence ID" value="QEE27664.1"/>
    <property type="molecule type" value="Genomic_DNA"/>
</dbReference>
<sequence length="300" mass="32799">MFTLQLLGTAAGGGFPQWNCACALCDLSRRDPVRCTPRLQLQAVVRSHGRNVLLNAGPDLRVQIEATPTLQPKPENGRRNTPIGGIVLTSADLDQVLGLLLMREFQPLRVYATPLVRRVLEANSFFRMLERVPQQLTWITMLPDEPFELLPGVTCTAIPMSDDLPYYAKSFAAGAEPGQAVVGLVLASEGKKVVYTPAVGHISEALYSKYAAADAIATDGTFWSDDELQQAQPGTPLAREIGHIPMSGEDGMMARLAELRGPRKVFVHLNNTNPILDRQSDERKAVLAGGWEIAEDGWEL</sequence>